<feature type="domain" description="BED-type" evidence="9">
    <location>
        <begin position="12"/>
        <end position="71"/>
    </location>
</feature>
<dbReference type="InterPro" id="IPR003656">
    <property type="entry name" value="Znf_BED"/>
</dbReference>
<gene>
    <name evidence="10" type="ORF">PV09_00027</name>
</gene>
<sequence length="327" mass="35198">MGKKRKNEDIEDVLAKPWCYYCERQFEDLKILISHQKAKHFKCERCGRRLNTAGGLSVHLNQVHKETLTEVDNALPERKGLGVEIFGMEGIPDDIKQRHDKRVAENYWKEQASRREATGNPPAGSKEALAVKPSKFGDDEDLLKRFKEHLARIENGDTLAPAAIDGVQPVPAPGIPPSVSPDQAQPFAPPPFQPAPIGFPPVQAPFPGQPPFQPPFAGSPPFAHGPYQPPPVPGGSNLPSRPAFPPHPAGPMQQAPPGGNPAVSAAVDDLISSAQAAAAPTPPPAATSSAPAEKKGKEKNVRLVYSDNEVSPEEKMAARAKYAFVKS</sequence>
<name>A0A0D2ARG0_9PEZI</name>
<dbReference type="GO" id="GO:0005634">
    <property type="term" value="C:nucleus"/>
    <property type="evidence" value="ECO:0007669"/>
    <property type="project" value="UniProtKB-SubCell"/>
</dbReference>
<dbReference type="STRING" id="253628.A0A0D2ARG0"/>
<dbReference type="Proteomes" id="UP000053259">
    <property type="component" value="Unassembled WGS sequence"/>
</dbReference>
<dbReference type="RefSeq" id="XP_016218948.1">
    <property type="nucleotide sequence ID" value="XM_016352691.1"/>
</dbReference>
<dbReference type="PROSITE" id="PS50808">
    <property type="entry name" value="ZF_BED"/>
    <property type="match status" value="1"/>
</dbReference>
<dbReference type="HOGENOM" id="CLU_037132_0_0_1"/>
<evidence type="ECO:0000259" key="8">
    <source>
        <dbReference type="PROSITE" id="PS50157"/>
    </source>
</evidence>
<dbReference type="GeneID" id="27308000"/>
<protein>
    <recommendedName>
        <fullName evidence="12">C2H2-type domain-containing protein</fullName>
    </recommendedName>
</protein>
<accession>A0A0D2ARG0</accession>
<evidence type="ECO:0000259" key="9">
    <source>
        <dbReference type="PROSITE" id="PS50808"/>
    </source>
</evidence>
<dbReference type="GO" id="GO:0008270">
    <property type="term" value="F:zinc ion binding"/>
    <property type="evidence" value="ECO:0007669"/>
    <property type="project" value="UniProtKB-KW"/>
</dbReference>
<dbReference type="SMART" id="SM00355">
    <property type="entry name" value="ZnF_C2H2"/>
    <property type="match status" value="2"/>
</dbReference>
<reference evidence="10 11" key="1">
    <citation type="submission" date="2015-01" db="EMBL/GenBank/DDBJ databases">
        <title>The Genome Sequence of Ochroconis gallopava CBS43764.</title>
        <authorList>
            <consortium name="The Broad Institute Genomics Platform"/>
            <person name="Cuomo C."/>
            <person name="de Hoog S."/>
            <person name="Gorbushina A."/>
            <person name="Stielow B."/>
            <person name="Teixiera M."/>
            <person name="Abouelleil A."/>
            <person name="Chapman S.B."/>
            <person name="Priest M."/>
            <person name="Young S.K."/>
            <person name="Wortman J."/>
            <person name="Nusbaum C."/>
            <person name="Birren B."/>
        </authorList>
    </citation>
    <scope>NUCLEOTIDE SEQUENCE [LARGE SCALE GENOMIC DNA]</scope>
    <source>
        <strain evidence="10 11">CBS 43764</strain>
    </source>
</reference>
<feature type="region of interest" description="Disordered" evidence="7">
    <location>
        <begin position="164"/>
        <end position="316"/>
    </location>
</feature>
<feature type="domain" description="C2H2-type" evidence="8">
    <location>
        <begin position="41"/>
        <end position="64"/>
    </location>
</feature>
<dbReference type="EMBL" id="KN847529">
    <property type="protein sequence ID" value="KIW09081.1"/>
    <property type="molecule type" value="Genomic_DNA"/>
</dbReference>
<dbReference type="PROSITE" id="PS00028">
    <property type="entry name" value="ZINC_FINGER_C2H2_1"/>
    <property type="match status" value="1"/>
</dbReference>
<proteinExistence type="predicted"/>
<evidence type="ECO:0008006" key="12">
    <source>
        <dbReference type="Google" id="ProtNLM"/>
    </source>
</evidence>
<dbReference type="PROSITE" id="PS50157">
    <property type="entry name" value="ZINC_FINGER_C2H2_2"/>
    <property type="match status" value="1"/>
</dbReference>
<dbReference type="RefSeq" id="XP_016218950.1">
    <property type="nucleotide sequence ID" value="XM_016352693.1"/>
</dbReference>
<organism evidence="10 11">
    <name type="scientific">Verruconis gallopava</name>
    <dbReference type="NCBI Taxonomy" id="253628"/>
    <lineage>
        <taxon>Eukaryota</taxon>
        <taxon>Fungi</taxon>
        <taxon>Dikarya</taxon>
        <taxon>Ascomycota</taxon>
        <taxon>Pezizomycotina</taxon>
        <taxon>Dothideomycetes</taxon>
        <taxon>Pleosporomycetidae</taxon>
        <taxon>Venturiales</taxon>
        <taxon>Sympoventuriaceae</taxon>
        <taxon>Verruconis</taxon>
    </lineage>
</organism>
<feature type="compositionally biased region" description="Pro residues" evidence="7">
    <location>
        <begin position="170"/>
        <end position="179"/>
    </location>
</feature>
<evidence type="ECO:0000256" key="5">
    <source>
        <dbReference type="ARBA" id="ARBA00023242"/>
    </source>
</evidence>
<keyword evidence="3 6" id="KW-0863">Zinc-finger</keyword>
<evidence type="ECO:0000256" key="6">
    <source>
        <dbReference type="PROSITE-ProRule" id="PRU00042"/>
    </source>
</evidence>
<dbReference type="FunFam" id="3.30.160.60:FF:000354">
    <property type="entry name" value="C2H2 finger domain-containing protein"/>
    <property type="match status" value="1"/>
</dbReference>
<evidence type="ECO:0000256" key="4">
    <source>
        <dbReference type="ARBA" id="ARBA00022833"/>
    </source>
</evidence>
<keyword evidence="2" id="KW-0479">Metal-binding</keyword>
<evidence type="ECO:0000256" key="1">
    <source>
        <dbReference type="ARBA" id="ARBA00004123"/>
    </source>
</evidence>
<dbReference type="EMBL" id="KN847529">
    <property type="protein sequence ID" value="KIW09079.1"/>
    <property type="molecule type" value="Genomic_DNA"/>
</dbReference>
<dbReference type="InterPro" id="IPR013087">
    <property type="entry name" value="Znf_C2H2_type"/>
</dbReference>
<dbReference type="CDD" id="cd20908">
    <property type="entry name" value="SUF4-like"/>
    <property type="match status" value="1"/>
</dbReference>
<dbReference type="SUPFAM" id="SSF57667">
    <property type="entry name" value="beta-beta-alpha zinc fingers"/>
    <property type="match status" value="1"/>
</dbReference>
<evidence type="ECO:0000313" key="11">
    <source>
        <dbReference type="Proteomes" id="UP000053259"/>
    </source>
</evidence>
<keyword evidence="5" id="KW-0539">Nucleus</keyword>
<evidence type="ECO:0000256" key="7">
    <source>
        <dbReference type="SAM" id="MobiDB-lite"/>
    </source>
</evidence>
<dbReference type="PANTHER" id="PTHR23215:SF0">
    <property type="entry name" value="BUB3-INTERACTING AND GLEBS MOTIF-CONTAINING PROTEIN ZNF207"/>
    <property type="match status" value="1"/>
</dbReference>
<comment type="subcellular location">
    <subcellularLocation>
        <location evidence="1">Nucleus</location>
    </subcellularLocation>
</comment>
<evidence type="ECO:0000256" key="2">
    <source>
        <dbReference type="ARBA" id="ARBA00022723"/>
    </source>
</evidence>
<dbReference type="RefSeq" id="XP_016218949.1">
    <property type="nucleotide sequence ID" value="XM_016352692.1"/>
</dbReference>
<keyword evidence="11" id="KW-1185">Reference proteome</keyword>
<dbReference type="OrthoDB" id="1306014at2759"/>
<dbReference type="GO" id="GO:0003677">
    <property type="term" value="F:DNA binding"/>
    <property type="evidence" value="ECO:0007669"/>
    <property type="project" value="InterPro"/>
</dbReference>
<dbReference type="PANTHER" id="PTHR23215">
    <property type="entry name" value="ZINC FINGER PROTEIN 207"/>
    <property type="match status" value="1"/>
</dbReference>
<dbReference type="AlphaFoldDB" id="A0A0D2ARG0"/>
<dbReference type="Gene3D" id="3.30.160.60">
    <property type="entry name" value="Classic Zinc Finger"/>
    <property type="match status" value="1"/>
</dbReference>
<dbReference type="VEuPathDB" id="FungiDB:PV09_00027"/>
<feature type="compositionally biased region" description="Pro residues" evidence="7">
    <location>
        <begin position="187"/>
        <end position="218"/>
    </location>
</feature>
<dbReference type="InterPro" id="IPR036236">
    <property type="entry name" value="Znf_C2H2_sf"/>
</dbReference>
<evidence type="ECO:0000256" key="3">
    <source>
        <dbReference type="ARBA" id="ARBA00022771"/>
    </source>
</evidence>
<evidence type="ECO:0000313" key="10">
    <source>
        <dbReference type="EMBL" id="KIW09080.1"/>
    </source>
</evidence>
<keyword evidence="4" id="KW-0862">Zinc</keyword>
<dbReference type="EMBL" id="KN847529">
    <property type="protein sequence ID" value="KIW09080.1"/>
    <property type="molecule type" value="Genomic_DNA"/>
</dbReference>
<feature type="compositionally biased region" description="Low complexity" evidence="7">
    <location>
        <begin position="250"/>
        <end position="262"/>
    </location>
</feature>
<feature type="compositionally biased region" description="Basic and acidic residues" evidence="7">
    <location>
        <begin position="292"/>
        <end position="301"/>
    </location>
</feature>